<dbReference type="Gene3D" id="1.10.357.10">
    <property type="entry name" value="Tetracycline Repressor, domain 2"/>
    <property type="match status" value="1"/>
</dbReference>
<feature type="compositionally biased region" description="Basic residues" evidence="3">
    <location>
        <begin position="247"/>
        <end position="259"/>
    </location>
</feature>
<keyword evidence="6" id="KW-1185">Reference proteome</keyword>
<dbReference type="Proteomes" id="UP000298781">
    <property type="component" value="Chromosome"/>
</dbReference>
<dbReference type="AlphaFoldDB" id="A0A4D7B8N0"/>
<evidence type="ECO:0000256" key="3">
    <source>
        <dbReference type="SAM" id="MobiDB-lite"/>
    </source>
</evidence>
<dbReference type="PANTHER" id="PTHR30055">
    <property type="entry name" value="HTH-TYPE TRANSCRIPTIONAL REGULATOR RUTR"/>
    <property type="match status" value="1"/>
</dbReference>
<dbReference type="InterPro" id="IPR050109">
    <property type="entry name" value="HTH-type_TetR-like_transc_reg"/>
</dbReference>
<dbReference type="EMBL" id="CP039690">
    <property type="protein sequence ID" value="QCI67203.1"/>
    <property type="molecule type" value="Genomic_DNA"/>
</dbReference>
<sequence length="259" mass="28600">MTEQKPPKRVRRTQAERTAAMRLRLADAVLETLCAVGYDRLSTGLVAAQARVSRGALSHHFPSKADMLVGGFDHLLKQWEAGRLAFVGKYATPIPLADYLRHLWYDVFSKPTYVAAIELMMAARSDAVLQDRLRGVLAEWVKKRDALWAHVIGYDDVGSLGAEIGRENFLHLNLSVLRGMAIHASFNLDDTVNDRLLEAWIRLAAASLEVKHGQKAKASVAPRGAREQLKATPKAPIAPVPIGKGGTVRRRTRGARIQN</sequence>
<evidence type="ECO:0000313" key="5">
    <source>
        <dbReference type="EMBL" id="QCI67203.1"/>
    </source>
</evidence>
<evidence type="ECO:0000259" key="4">
    <source>
        <dbReference type="PROSITE" id="PS50977"/>
    </source>
</evidence>
<evidence type="ECO:0000313" key="6">
    <source>
        <dbReference type="Proteomes" id="UP000298781"/>
    </source>
</evidence>
<evidence type="ECO:0000256" key="2">
    <source>
        <dbReference type="PROSITE-ProRule" id="PRU00335"/>
    </source>
</evidence>
<dbReference type="RefSeq" id="WP_136962638.1">
    <property type="nucleotide sequence ID" value="NZ_CP039690.1"/>
</dbReference>
<dbReference type="KEGG" id="pstg:E8M01_24995"/>
<dbReference type="InterPro" id="IPR023772">
    <property type="entry name" value="DNA-bd_HTH_TetR-type_CS"/>
</dbReference>
<accession>A0A4D7B8N0</accession>
<feature type="region of interest" description="Disordered" evidence="3">
    <location>
        <begin position="219"/>
        <end position="259"/>
    </location>
</feature>
<proteinExistence type="predicted"/>
<feature type="DNA-binding region" description="H-T-H motif" evidence="2">
    <location>
        <begin position="42"/>
        <end position="61"/>
    </location>
</feature>
<dbReference type="PANTHER" id="PTHR30055:SF226">
    <property type="entry name" value="HTH-TYPE TRANSCRIPTIONAL REGULATOR PKSA"/>
    <property type="match status" value="1"/>
</dbReference>
<dbReference type="InterPro" id="IPR009057">
    <property type="entry name" value="Homeodomain-like_sf"/>
</dbReference>
<feature type="domain" description="HTH tetR-type" evidence="4">
    <location>
        <begin position="19"/>
        <end position="79"/>
    </location>
</feature>
<dbReference type="PROSITE" id="PS01081">
    <property type="entry name" value="HTH_TETR_1"/>
    <property type="match status" value="1"/>
</dbReference>
<reference evidence="5 6" key="1">
    <citation type="submission" date="2019-04" db="EMBL/GenBank/DDBJ databases">
        <title>Phreatobacter aquaticus sp. nov.</title>
        <authorList>
            <person name="Choi A."/>
        </authorList>
    </citation>
    <scope>NUCLEOTIDE SEQUENCE [LARGE SCALE GENOMIC DNA]</scope>
    <source>
        <strain evidence="5 6">KCTC 52518</strain>
    </source>
</reference>
<dbReference type="SUPFAM" id="SSF46689">
    <property type="entry name" value="Homeodomain-like"/>
    <property type="match status" value="1"/>
</dbReference>
<dbReference type="InterPro" id="IPR001647">
    <property type="entry name" value="HTH_TetR"/>
</dbReference>
<dbReference type="OrthoDB" id="9805134at2"/>
<organism evidence="5 6">
    <name type="scientific">Phreatobacter stygius</name>
    <dbReference type="NCBI Taxonomy" id="1940610"/>
    <lineage>
        <taxon>Bacteria</taxon>
        <taxon>Pseudomonadati</taxon>
        <taxon>Pseudomonadota</taxon>
        <taxon>Alphaproteobacteria</taxon>
        <taxon>Hyphomicrobiales</taxon>
        <taxon>Phreatobacteraceae</taxon>
        <taxon>Phreatobacter</taxon>
    </lineage>
</organism>
<dbReference type="PROSITE" id="PS50977">
    <property type="entry name" value="HTH_TETR_2"/>
    <property type="match status" value="1"/>
</dbReference>
<protein>
    <submittedName>
        <fullName evidence="5">TetR/AcrR family transcriptional regulator</fullName>
    </submittedName>
</protein>
<dbReference type="GO" id="GO:0003700">
    <property type="term" value="F:DNA-binding transcription factor activity"/>
    <property type="evidence" value="ECO:0007669"/>
    <property type="project" value="TreeGrafter"/>
</dbReference>
<gene>
    <name evidence="5" type="ORF">E8M01_24995</name>
</gene>
<dbReference type="Pfam" id="PF00440">
    <property type="entry name" value="TetR_N"/>
    <property type="match status" value="1"/>
</dbReference>
<dbReference type="GO" id="GO:0000976">
    <property type="term" value="F:transcription cis-regulatory region binding"/>
    <property type="evidence" value="ECO:0007669"/>
    <property type="project" value="TreeGrafter"/>
</dbReference>
<keyword evidence="1 2" id="KW-0238">DNA-binding</keyword>
<name>A0A4D7B8N0_9HYPH</name>
<dbReference type="PRINTS" id="PR00455">
    <property type="entry name" value="HTHTETR"/>
</dbReference>
<evidence type="ECO:0000256" key="1">
    <source>
        <dbReference type="ARBA" id="ARBA00023125"/>
    </source>
</evidence>